<dbReference type="InterPro" id="IPR057326">
    <property type="entry name" value="KR_dom"/>
</dbReference>
<dbReference type="SMART" id="SM00822">
    <property type="entry name" value="PKS_KR"/>
    <property type="match status" value="1"/>
</dbReference>
<evidence type="ECO:0000256" key="7">
    <source>
        <dbReference type="PIRSR" id="PIRSR611284-2"/>
    </source>
</evidence>
<feature type="binding site" evidence="7">
    <location>
        <begin position="69"/>
        <end position="70"/>
    </location>
    <ligand>
        <name>NADP(+)</name>
        <dbReference type="ChEBI" id="CHEBI:58349"/>
    </ligand>
</feature>
<keyword evidence="8" id="KW-0443">Lipid metabolism</keyword>
<name>A0A9D1PWH3_9BACT</name>
<dbReference type="PRINTS" id="PR00081">
    <property type="entry name" value="GDHRDH"/>
</dbReference>
<evidence type="ECO:0000256" key="1">
    <source>
        <dbReference type="ARBA" id="ARBA00002607"/>
    </source>
</evidence>
<dbReference type="Gene3D" id="3.40.50.720">
    <property type="entry name" value="NAD(P)-binding Rossmann-like Domain"/>
    <property type="match status" value="1"/>
</dbReference>
<keyword evidence="3 7" id="KW-0521">NADP</keyword>
<comment type="function">
    <text evidence="1 8">Catalyzes the NADPH-dependent reduction of beta-ketoacyl-ACP substrates to beta-hydroxyacyl-ACP products, the first reductive step in the elongation cycle of fatty acid biosynthesis.</text>
</comment>
<dbReference type="GO" id="GO:0051287">
    <property type="term" value="F:NAD binding"/>
    <property type="evidence" value="ECO:0007669"/>
    <property type="project" value="UniProtKB-UniRule"/>
</dbReference>
<dbReference type="CDD" id="cd05333">
    <property type="entry name" value="BKR_SDR_c"/>
    <property type="match status" value="1"/>
</dbReference>
<organism evidence="10 11">
    <name type="scientific">Candidatus Desulfovibrio intestinipullorum</name>
    <dbReference type="NCBI Taxonomy" id="2838536"/>
    <lineage>
        <taxon>Bacteria</taxon>
        <taxon>Pseudomonadati</taxon>
        <taxon>Thermodesulfobacteriota</taxon>
        <taxon>Desulfovibrionia</taxon>
        <taxon>Desulfovibrionales</taxon>
        <taxon>Desulfovibrionaceae</taxon>
        <taxon>Desulfovibrio</taxon>
    </lineage>
</organism>
<dbReference type="PANTHER" id="PTHR42879:SF2">
    <property type="entry name" value="3-OXOACYL-[ACYL-CARRIER-PROTEIN] REDUCTASE FABG"/>
    <property type="match status" value="1"/>
</dbReference>
<dbReference type="Proteomes" id="UP000886752">
    <property type="component" value="Unassembled WGS sequence"/>
</dbReference>
<evidence type="ECO:0000256" key="5">
    <source>
        <dbReference type="ARBA" id="ARBA00048508"/>
    </source>
</evidence>
<evidence type="ECO:0000259" key="9">
    <source>
        <dbReference type="SMART" id="SM00822"/>
    </source>
</evidence>
<keyword evidence="8" id="KW-0444">Lipid biosynthesis</keyword>
<dbReference type="NCBIfam" id="NF005559">
    <property type="entry name" value="PRK07231.1"/>
    <property type="match status" value="1"/>
</dbReference>
<keyword evidence="4 8" id="KW-0560">Oxidoreductase</keyword>
<feature type="binding site" evidence="7">
    <location>
        <begin position="161"/>
        <end position="165"/>
    </location>
    <ligand>
        <name>NADP(+)</name>
        <dbReference type="ChEBI" id="CHEBI:58349"/>
    </ligand>
</feature>
<dbReference type="PANTHER" id="PTHR42879">
    <property type="entry name" value="3-OXOACYL-(ACYL-CARRIER-PROTEIN) REDUCTASE"/>
    <property type="match status" value="1"/>
</dbReference>
<protein>
    <recommendedName>
        <fullName evidence="8">3-oxoacyl-[acyl-carrier-protein] reductase</fullName>
        <ecNumber evidence="8">1.1.1.100</ecNumber>
    </recommendedName>
</protein>
<proteinExistence type="inferred from homology"/>
<dbReference type="SUPFAM" id="SSF51735">
    <property type="entry name" value="NAD(P)-binding Rossmann-fold domains"/>
    <property type="match status" value="1"/>
</dbReference>
<dbReference type="EC" id="1.1.1.100" evidence="8"/>
<keyword evidence="8" id="KW-0276">Fatty acid metabolism</keyword>
<comment type="similarity">
    <text evidence="2 8">Belongs to the short-chain dehydrogenases/reductases (SDR) family.</text>
</comment>
<comment type="catalytic activity">
    <reaction evidence="5 8">
        <text>a (3R)-hydroxyacyl-[ACP] + NADP(+) = a 3-oxoacyl-[ACP] + NADPH + H(+)</text>
        <dbReference type="Rhea" id="RHEA:17397"/>
        <dbReference type="Rhea" id="RHEA-COMP:9916"/>
        <dbReference type="Rhea" id="RHEA-COMP:9945"/>
        <dbReference type="ChEBI" id="CHEBI:15378"/>
        <dbReference type="ChEBI" id="CHEBI:57783"/>
        <dbReference type="ChEBI" id="CHEBI:58349"/>
        <dbReference type="ChEBI" id="CHEBI:78776"/>
        <dbReference type="ChEBI" id="CHEBI:78827"/>
        <dbReference type="EC" id="1.1.1.100"/>
    </reaction>
</comment>
<comment type="subunit">
    <text evidence="8">Homotetramer.</text>
</comment>
<dbReference type="InterPro" id="IPR011284">
    <property type="entry name" value="3oxo_ACP_reduc"/>
</dbReference>
<comment type="caution">
    <text evidence="10">The sequence shown here is derived from an EMBL/GenBank/DDBJ whole genome shotgun (WGS) entry which is preliminary data.</text>
</comment>
<evidence type="ECO:0000313" key="11">
    <source>
        <dbReference type="Proteomes" id="UP000886752"/>
    </source>
</evidence>
<feature type="binding site" evidence="7">
    <location>
        <position position="96"/>
    </location>
    <ligand>
        <name>NADP(+)</name>
        <dbReference type="ChEBI" id="CHEBI:58349"/>
    </ligand>
</feature>
<evidence type="ECO:0000256" key="2">
    <source>
        <dbReference type="ARBA" id="ARBA00006484"/>
    </source>
</evidence>
<evidence type="ECO:0000256" key="3">
    <source>
        <dbReference type="ARBA" id="ARBA00022857"/>
    </source>
</evidence>
<feature type="binding site" evidence="7">
    <location>
        <begin position="18"/>
        <end position="21"/>
    </location>
    <ligand>
        <name>NADP(+)</name>
        <dbReference type="ChEBI" id="CHEBI:58349"/>
    </ligand>
</feature>
<dbReference type="GO" id="GO:0004316">
    <property type="term" value="F:3-oxoacyl-[acyl-carrier-protein] reductase (NADPH) activity"/>
    <property type="evidence" value="ECO:0007669"/>
    <property type="project" value="UniProtKB-UniRule"/>
</dbReference>
<dbReference type="AlphaFoldDB" id="A0A9D1PWH3"/>
<dbReference type="FunFam" id="3.40.50.720:FF:000115">
    <property type="entry name" value="3-oxoacyl-[acyl-carrier-protein] reductase FabG"/>
    <property type="match status" value="1"/>
</dbReference>
<dbReference type="InterPro" id="IPR002347">
    <property type="entry name" value="SDR_fam"/>
</dbReference>
<feature type="active site" description="Proton acceptor" evidence="6">
    <location>
        <position position="161"/>
    </location>
</feature>
<dbReference type="InterPro" id="IPR036291">
    <property type="entry name" value="NAD(P)-bd_dom_sf"/>
</dbReference>
<feature type="binding site" evidence="7">
    <location>
        <position position="194"/>
    </location>
    <ligand>
        <name>NADP(+)</name>
        <dbReference type="ChEBI" id="CHEBI:58349"/>
    </ligand>
</feature>
<dbReference type="NCBIfam" id="NF009466">
    <property type="entry name" value="PRK12826.1-2"/>
    <property type="match status" value="1"/>
</dbReference>
<keyword evidence="8" id="KW-0275">Fatty acid biosynthesis</keyword>
<dbReference type="EMBL" id="DXHV01000035">
    <property type="protein sequence ID" value="HIW00165.1"/>
    <property type="molecule type" value="Genomic_DNA"/>
</dbReference>
<evidence type="ECO:0000256" key="8">
    <source>
        <dbReference type="RuleBase" id="RU366074"/>
    </source>
</evidence>
<dbReference type="NCBIfam" id="NF004199">
    <property type="entry name" value="PRK05653.1-4"/>
    <property type="match status" value="1"/>
</dbReference>
<dbReference type="GO" id="GO:0006633">
    <property type="term" value="P:fatty acid biosynthetic process"/>
    <property type="evidence" value="ECO:0007669"/>
    <property type="project" value="UniProtKB-KW"/>
</dbReference>
<sequence>MTLATTLSPTAPTAVVTGGSRGIGRAIALALARDGYQVLLTYVSRPEQAAGVVEEITAQGGSAASVCLNVGDSEAVQAFFREQVKDHVNLACLVNNAGITRDGFLVRMKDEDFDAVLSVNLRGVFVCTREAARIMSKNRTGCIINISSVVGQMGNAGQANYCAAKAGIIGLTKSNAKELAARGIRVNAVAPGFIETEMTAVLPEEQRKLYTEAIPLKRLGTAEDVADAVAFLASPRAAYITGQVLAVNGGMYC</sequence>
<evidence type="ECO:0000256" key="4">
    <source>
        <dbReference type="ARBA" id="ARBA00023002"/>
    </source>
</evidence>
<dbReference type="PRINTS" id="PR00080">
    <property type="entry name" value="SDRFAMILY"/>
</dbReference>
<evidence type="ECO:0000256" key="6">
    <source>
        <dbReference type="PIRSR" id="PIRSR611284-1"/>
    </source>
</evidence>
<dbReference type="InterPro" id="IPR050259">
    <property type="entry name" value="SDR"/>
</dbReference>
<reference evidence="10" key="2">
    <citation type="submission" date="2021-04" db="EMBL/GenBank/DDBJ databases">
        <authorList>
            <person name="Gilroy R."/>
        </authorList>
    </citation>
    <scope>NUCLEOTIDE SEQUENCE</scope>
    <source>
        <strain evidence="10">ChiHecec2B26-446</strain>
    </source>
</reference>
<reference evidence="10" key="1">
    <citation type="journal article" date="2021" name="PeerJ">
        <title>Extensive microbial diversity within the chicken gut microbiome revealed by metagenomics and culture.</title>
        <authorList>
            <person name="Gilroy R."/>
            <person name="Ravi A."/>
            <person name="Getino M."/>
            <person name="Pursley I."/>
            <person name="Horton D.L."/>
            <person name="Alikhan N.F."/>
            <person name="Baker D."/>
            <person name="Gharbi K."/>
            <person name="Hall N."/>
            <person name="Watson M."/>
            <person name="Adriaenssens E.M."/>
            <person name="Foster-Nyarko E."/>
            <person name="Jarju S."/>
            <person name="Secka A."/>
            <person name="Antonio M."/>
            <person name="Oren A."/>
            <person name="Chaudhuri R.R."/>
            <person name="La Ragione R."/>
            <person name="Hildebrand F."/>
            <person name="Pallen M.J."/>
        </authorList>
    </citation>
    <scope>NUCLEOTIDE SEQUENCE</scope>
    <source>
        <strain evidence="10">ChiHecec2B26-446</strain>
    </source>
</reference>
<evidence type="ECO:0000313" key="10">
    <source>
        <dbReference type="EMBL" id="HIW00165.1"/>
    </source>
</evidence>
<accession>A0A9D1PWH3</accession>
<comment type="pathway">
    <text evidence="8">Lipid metabolism; fatty acid biosynthesis.</text>
</comment>
<dbReference type="NCBIfam" id="TIGR01830">
    <property type="entry name" value="3oxo_ACP_reduc"/>
    <property type="match status" value="1"/>
</dbReference>
<feature type="domain" description="Ketoreductase" evidence="9">
    <location>
        <begin position="12"/>
        <end position="192"/>
    </location>
</feature>
<dbReference type="Pfam" id="PF13561">
    <property type="entry name" value="adh_short_C2"/>
    <property type="match status" value="1"/>
</dbReference>
<gene>
    <name evidence="10" type="primary">fabG</name>
    <name evidence="10" type="ORF">H9894_03125</name>
</gene>